<name>A0ACC0GUI2_9ERIC</name>
<evidence type="ECO:0000313" key="2">
    <source>
        <dbReference type="Proteomes" id="UP001060215"/>
    </source>
</evidence>
<protein>
    <submittedName>
        <fullName evidence="1">Uncharacterized protein</fullName>
    </submittedName>
</protein>
<comment type="caution">
    <text evidence="1">The sequence shown here is derived from an EMBL/GenBank/DDBJ whole genome shotgun (WGS) entry which is preliminary data.</text>
</comment>
<gene>
    <name evidence="1" type="ORF">LOK49_LG08G02746</name>
</gene>
<dbReference type="Proteomes" id="UP001060215">
    <property type="component" value="Chromosome 9"/>
</dbReference>
<sequence length="628" mass="69481">MDSFELLEGTDECEDVSHRCLVAKVLAPKLLNKPAVSNILLGAWKTRAGVSITPWNDNMYFFQFEDVEDRQRVLDESPWSVVGNLLVLQILQLGRATTELEFQGSPFWVQVHGLLIDKMTRVHGEVIGNRIGRLVEVKAPTTGLFLHHNFLRLRVEVDVLKPLLQGFILYRRNNTKLVGDGIKVFYKYEKLTEFFYDCGHIGHDNASCKFVSKDEGLNSGYGLELRTGPARSLVYLLGQQRRSPTTSQPVGDQSVERPSGGTAGVERGLEPPAPRKVAENVTVLPDPRQKVDKDATETVPSKNRLPRTPVVSLDSSSSLSLSTYVDGVVTRPKISPSRLQSDASVLGLGHDSNEPFLKKATSGPKSSYFVTEPVEESNSVLYLAVDRPHLEIRMEELSPSPERHKPTNSLMDISISQVFKSLSLKRPLLEENCYEQHSQKRVKTNLPGQGAASDLNPTVAVKDLSLVCSKPKTKTTGRKARNEHLFNHCPVDPIEVIAKAKREEAVFLAACEVDSAFVETTTGAQCSGPQWVLPPIGIWKINCDTATDLSREREAVAVLLRDEKGNLLDGIAAKIRLTTVVQEKAIAVRLACAMARALQCTVVEIESDSKTVIQLCIQRRSLCGKFVL</sequence>
<evidence type="ECO:0000313" key="1">
    <source>
        <dbReference type="EMBL" id="KAI8003771.1"/>
    </source>
</evidence>
<organism evidence="1 2">
    <name type="scientific">Camellia lanceoleosa</name>
    <dbReference type="NCBI Taxonomy" id="1840588"/>
    <lineage>
        <taxon>Eukaryota</taxon>
        <taxon>Viridiplantae</taxon>
        <taxon>Streptophyta</taxon>
        <taxon>Embryophyta</taxon>
        <taxon>Tracheophyta</taxon>
        <taxon>Spermatophyta</taxon>
        <taxon>Magnoliopsida</taxon>
        <taxon>eudicotyledons</taxon>
        <taxon>Gunneridae</taxon>
        <taxon>Pentapetalae</taxon>
        <taxon>asterids</taxon>
        <taxon>Ericales</taxon>
        <taxon>Theaceae</taxon>
        <taxon>Camellia</taxon>
    </lineage>
</organism>
<keyword evidence="2" id="KW-1185">Reference proteome</keyword>
<dbReference type="EMBL" id="CM045766">
    <property type="protein sequence ID" value="KAI8003771.1"/>
    <property type="molecule type" value="Genomic_DNA"/>
</dbReference>
<accession>A0ACC0GUI2</accession>
<proteinExistence type="predicted"/>
<reference evidence="1 2" key="1">
    <citation type="journal article" date="2022" name="Plant J.">
        <title>Chromosome-level genome of Camellia lanceoleosa provides a valuable resource for understanding genome evolution and self-incompatibility.</title>
        <authorList>
            <person name="Gong W."/>
            <person name="Xiao S."/>
            <person name="Wang L."/>
            <person name="Liao Z."/>
            <person name="Chang Y."/>
            <person name="Mo W."/>
            <person name="Hu G."/>
            <person name="Li W."/>
            <person name="Zhao G."/>
            <person name="Zhu H."/>
            <person name="Hu X."/>
            <person name="Ji K."/>
            <person name="Xiang X."/>
            <person name="Song Q."/>
            <person name="Yuan D."/>
            <person name="Jin S."/>
            <person name="Zhang L."/>
        </authorList>
    </citation>
    <scope>NUCLEOTIDE SEQUENCE [LARGE SCALE GENOMIC DNA]</scope>
    <source>
        <strain evidence="1">SQ_2022a</strain>
    </source>
</reference>